<dbReference type="PRINTS" id="PR00598">
    <property type="entry name" value="HTHMARR"/>
</dbReference>
<feature type="domain" description="HTH marR-type" evidence="1">
    <location>
        <begin position="7"/>
        <end position="139"/>
    </location>
</feature>
<evidence type="ECO:0000313" key="3">
    <source>
        <dbReference type="Proteomes" id="UP000253970"/>
    </source>
</evidence>
<sequence length="146" mass="16608">MDISTFKHELFVVTYDVQKILHETMAPICQQHGLTLQQMHVLMELMRTPGLTAGQLSDQAGILRTNFPSVCRKLEDRGLIERQRSQTDKRSLRLRVTDEGRALMAGIDEEVQRRYGTAFAAEPPETFDTIIEGFQALADFSKKLGR</sequence>
<comment type="caution">
    <text evidence="2">The sequence shown here is derived from an EMBL/GenBank/DDBJ whole genome shotgun (WGS) entry which is preliminary data.</text>
</comment>
<proteinExistence type="predicted"/>
<dbReference type="InterPro" id="IPR036390">
    <property type="entry name" value="WH_DNA-bd_sf"/>
</dbReference>
<dbReference type="Pfam" id="PF12802">
    <property type="entry name" value="MarR_2"/>
    <property type="match status" value="1"/>
</dbReference>
<dbReference type="Proteomes" id="UP000253970">
    <property type="component" value="Unassembled WGS sequence"/>
</dbReference>
<dbReference type="EMBL" id="PPTU01000012">
    <property type="protein sequence ID" value="RDB69790.1"/>
    <property type="molecule type" value="Genomic_DNA"/>
</dbReference>
<dbReference type="PROSITE" id="PS50995">
    <property type="entry name" value="HTH_MARR_2"/>
    <property type="match status" value="1"/>
</dbReference>
<dbReference type="RefSeq" id="WP_114534016.1">
    <property type="nucleotide sequence ID" value="NZ_PPTU01000012.1"/>
</dbReference>
<reference evidence="2 3" key="1">
    <citation type="journal article" date="2018" name="Elife">
        <title>Discovery and characterization of a prevalent human gut bacterial enzyme sufficient for the inactivation of a family of plant toxins.</title>
        <authorList>
            <person name="Koppel N."/>
            <person name="Bisanz J.E."/>
            <person name="Pandelia M.E."/>
            <person name="Turnbaugh P.J."/>
            <person name="Balskus E.P."/>
        </authorList>
    </citation>
    <scope>NUCLEOTIDE SEQUENCE [LARGE SCALE GENOMIC DNA]</scope>
    <source>
        <strain evidence="2 3">W1 BHI 6</strain>
    </source>
</reference>
<dbReference type="AlphaFoldDB" id="A0A369MGT6"/>
<dbReference type="PANTHER" id="PTHR33164:SF89">
    <property type="entry name" value="MARR FAMILY REGULATORY PROTEIN"/>
    <property type="match status" value="1"/>
</dbReference>
<dbReference type="Gene3D" id="1.10.10.10">
    <property type="entry name" value="Winged helix-like DNA-binding domain superfamily/Winged helix DNA-binding domain"/>
    <property type="match status" value="1"/>
</dbReference>
<name>A0A369MGT6_EGGLN</name>
<dbReference type="InterPro" id="IPR036388">
    <property type="entry name" value="WH-like_DNA-bd_sf"/>
</dbReference>
<dbReference type="SUPFAM" id="SSF46785">
    <property type="entry name" value="Winged helix' DNA-binding domain"/>
    <property type="match status" value="1"/>
</dbReference>
<evidence type="ECO:0000259" key="1">
    <source>
        <dbReference type="PROSITE" id="PS50995"/>
    </source>
</evidence>
<accession>A0A369MGT6</accession>
<dbReference type="InterPro" id="IPR039422">
    <property type="entry name" value="MarR/SlyA-like"/>
</dbReference>
<organism evidence="2 3">
    <name type="scientific">Eggerthella lenta</name>
    <name type="common">Eubacterium lentum</name>
    <dbReference type="NCBI Taxonomy" id="84112"/>
    <lineage>
        <taxon>Bacteria</taxon>
        <taxon>Bacillati</taxon>
        <taxon>Actinomycetota</taxon>
        <taxon>Coriobacteriia</taxon>
        <taxon>Eggerthellales</taxon>
        <taxon>Eggerthellaceae</taxon>
        <taxon>Eggerthella</taxon>
    </lineage>
</organism>
<dbReference type="GO" id="GO:0006950">
    <property type="term" value="P:response to stress"/>
    <property type="evidence" value="ECO:0007669"/>
    <property type="project" value="TreeGrafter"/>
</dbReference>
<protein>
    <submittedName>
        <fullName evidence="2">MarR family transcriptional regulator</fullName>
    </submittedName>
</protein>
<dbReference type="GO" id="GO:0003700">
    <property type="term" value="F:DNA-binding transcription factor activity"/>
    <property type="evidence" value="ECO:0007669"/>
    <property type="project" value="InterPro"/>
</dbReference>
<gene>
    <name evidence="2" type="ORF">C1875_09090</name>
</gene>
<dbReference type="PANTHER" id="PTHR33164">
    <property type="entry name" value="TRANSCRIPTIONAL REGULATOR, MARR FAMILY"/>
    <property type="match status" value="1"/>
</dbReference>
<dbReference type="SMART" id="SM00347">
    <property type="entry name" value="HTH_MARR"/>
    <property type="match status" value="1"/>
</dbReference>
<evidence type="ECO:0000313" key="2">
    <source>
        <dbReference type="EMBL" id="RDB69790.1"/>
    </source>
</evidence>
<dbReference type="InterPro" id="IPR000835">
    <property type="entry name" value="HTH_MarR-typ"/>
</dbReference>